<dbReference type="Gene3D" id="3.40.50.300">
    <property type="entry name" value="P-loop containing nucleotide triphosphate hydrolases"/>
    <property type="match status" value="1"/>
</dbReference>
<dbReference type="Pfam" id="PF13614">
    <property type="entry name" value="AAA_31"/>
    <property type="match status" value="1"/>
</dbReference>
<accession>A0A150H9Q1</accession>
<dbReference type="AlphaFoldDB" id="A0A150H9Q1"/>
<dbReference type="STRING" id="36807.Mlaev_02454"/>
<organism evidence="2 3">
    <name type="scientific">Microbacterium laevaniformans</name>
    <dbReference type="NCBI Taxonomy" id="36807"/>
    <lineage>
        <taxon>Bacteria</taxon>
        <taxon>Bacillati</taxon>
        <taxon>Actinomycetota</taxon>
        <taxon>Actinomycetes</taxon>
        <taxon>Micrococcales</taxon>
        <taxon>Microbacteriaceae</taxon>
        <taxon>Microbacterium</taxon>
    </lineage>
</organism>
<dbReference type="PANTHER" id="PTHR13696:SF99">
    <property type="entry name" value="COBYRINIC ACID AC-DIAMIDE SYNTHASE"/>
    <property type="match status" value="1"/>
</dbReference>
<feature type="domain" description="AAA" evidence="1">
    <location>
        <begin position="1"/>
        <end position="168"/>
    </location>
</feature>
<dbReference type="GO" id="GO:0016787">
    <property type="term" value="F:hydrolase activity"/>
    <property type="evidence" value="ECO:0007669"/>
    <property type="project" value="UniProtKB-KW"/>
</dbReference>
<sequence>MMNRKGGVGKTSITSNLAGVLAQAGYKVLAIDLDQQGNLGDDLGYRHTDYNDHGAALFFALNSGTPLAPAKGIRENLDVVPAGEQTALLADTLTGRQRRNEDPSFGLADKLAEIADQYDIVLIDCPPGDTAIQTQALVAARWILIPTQPDSGSLNGLEQLAREVIATQPKNPTIMPLGAVLFPIDSRAKRMKARKHEEIREIMGDLAPVFTTSIRFSQTSGVDSRDRGQLAIELARDAEEQDPFAWAKALKARKAGETVEETPSQRISDSAGSLAEDYVELTGEILQALAAHESSPAGEVA</sequence>
<name>A0A150H9Q1_9MICO</name>
<dbReference type="Proteomes" id="UP000075357">
    <property type="component" value="Unassembled WGS sequence"/>
</dbReference>
<dbReference type="SUPFAM" id="SSF52540">
    <property type="entry name" value="P-loop containing nucleoside triphosphate hydrolases"/>
    <property type="match status" value="1"/>
</dbReference>
<dbReference type="PANTHER" id="PTHR13696">
    <property type="entry name" value="P-LOOP CONTAINING NUCLEOSIDE TRIPHOSPHATE HYDROLASE"/>
    <property type="match status" value="1"/>
</dbReference>
<dbReference type="PATRIC" id="fig|36807.3.peg.2497"/>
<dbReference type="EMBL" id="LRAD01000053">
    <property type="protein sequence ID" value="KXZ58751.1"/>
    <property type="molecule type" value="Genomic_DNA"/>
</dbReference>
<dbReference type="InterPro" id="IPR050678">
    <property type="entry name" value="DNA_Partitioning_ATPase"/>
</dbReference>
<evidence type="ECO:0000313" key="3">
    <source>
        <dbReference type="Proteomes" id="UP000075357"/>
    </source>
</evidence>
<dbReference type="InterPro" id="IPR025669">
    <property type="entry name" value="AAA_dom"/>
</dbReference>
<dbReference type="EC" id="3.6.-.-" evidence="2"/>
<gene>
    <name evidence="2" type="primary">soj_3</name>
    <name evidence="2" type="ORF">Mlaev_02454</name>
</gene>
<comment type="caution">
    <text evidence="2">The sequence shown here is derived from an EMBL/GenBank/DDBJ whole genome shotgun (WGS) entry which is preliminary data.</text>
</comment>
<dbReference type="InterPro" id="IPR027417">
    <property type="entry name" value="P-loop_NTPase"/>
</dbReference>
<reference evidence="2 3" key="1">
    <citation type="submission" date="2016-01" db="EMBL/GenBank/DDBJ databases">
        <title>Draft genome sequences of Microbacterium laevaniformans LCDC 91-0039 and the type strain of Microbacterium hominis LCDC 84-209.</title>
        <authorList>
            <person name="Bernier A.-M."/>
            <person name="Bernard K."/>
        </authorList>
    </citation>
    <scope>NUCLEOTIDE SEQUENCE [LARGE SCALE GENOMIC DNA]</scope>
    <source>
        <strain evidence="2 3">LCDC 91-0039</strain>
    </source>
</reference>
<protein>
    <submittedName>
        <fullName evidence="2">Sporulation initiation inhibitor protein Soj</fullName>
        <ecNumber evidence="2">3.6.-.-</ecNumber>
    </submittedName>
</protein>
<proteinExistence type="predicted"/>
<keyword evidence="3" id="KW-1185">Reference proteome</keyword>
<keyword evidence="2" id="KW-0378">Hydrolase</keyword>
<evidence type="ECO:0000313" key="2">
    <source>
        <dbReference type="EMBL" id="KXZ58751.1"/>
    </source>
</evidence>
<evidence type="ECO:0000259" key="1">
    <source>
        <dbReference type="Pfam" id="PF13614"/>
    </source>
</evidence>
<dbReference type="CDD" id="cd02042">
    <property type="entry name" value="ParAB_family"/>
    <property type="match status" value="1"/>
</dbReference>